<dbReference type="AlphaFoldDB" id="A0A419RNE7"/>
<comment type="caution">
    <text evidence="1">The sequence shown here is derived from an EMBL/GenBank/DDBJ whole genome shotgun (WGS) entry which is preliminary data.</text>
</comment>
<protein>
    <submittedName>
        <fullName evidence="1">GIY-YIG nuclease family protein</fullName>
    </submittedName>
</protein>
<keyword evidence="2" id="KW-1185">Reference proteome</keyword>
<evidence type="ECO:0000313" key="1">
    <source>
        <dbReference type="EMBL" id="RJY06914.1"/>
    </source>
</evidence>
<dbReference type="EMBL" id="RAHX01000002">
    <property type="protein sequence ID" value="RJY06914.1"/>
    <property type="molecule type" value="Genomic_DNA"/>
</dbReference>
<accession>A0A419RNE7</accession>
<dbReference type="Proteomes" id="UP000285232">
    <property type="component" value="Unassembled WGS sequence"/>
</dbReference>
<evidence type="ECO:0000313" key="2">
    <source>
        <dbReference type="Proteomes" id="UP000285232"/>
    </source>
</evidence>
<organism evidence="1 2">
    <name type="scientific">Aurantiacibacter aquimixticola</name>
    <dbReference type="NCBI Taxonomy" id="1958945"/>
    <lineage>
        <taxon>Bacteria</taxon>
        <taxon>Pseudomonadati</taxon>
        <taxon>Pseudomonadota</taxon>
        <taxon>Alphaproteobacteria</taxon>
        <taxon>Sphingomonadales</taxon>
        <taxon>Erythrobacteraceae</taxon>
        <taxon>Aurantiacibacter</taxon>
    </lineage>
</organism>
<feature type="non-terminal residue" evidence="1">
    <location>
        <position position="1"/>
    </location>
</feature>
<name>A0A419RNE7_9SPHN</name>
<proteinExistence type="predicted"/>
<reference evidence="1 2" key="1">
    <citation type="journal article" date="2017" name="Int. J. Syst. Evol. Microbiol.">
        <title>Erythrobacter aquimixticola sp. nov., isolated from the junction between the ocean and a freshwater spring.</title>
        <authorList>
            <person name="Park S."/>
            <person name="Jung Y.T."/>
            <person name="Choi S.J."/>
            <person name="Yoon J.H."/>
        </authorList>
    </citation>
    <scope>NUCLEOTIDE SEQUENCE [LARGE SCALE GENOMIC DNA]</scope>
    <source>
        <strain evidence="1 2">JSSK-14</strain>
    </source>
</reference>
<gene>
    <name evidence="1" type="ORF">D6201_12605</name>
</gene>
<sequence>ISPDRTTARGVIEELVPQLPPGWQATALSAVLILYKEKNDKYPQANVLARS</sequence>